<comment type="caution">
    <text evidence="1">The sequence shown here is derived from an EMBL/GenBank/DDBJ whole genome shotgun (WGS) entry which is preliminary data.</text>
</comment>
<reference evidence="1" key="1">
    <citation type="submission" date="2022-06" db="EMBL/GenBank/DDBJ databases">
        <title>Phylogenomic reconstructions and comparative analyses of Kickxellomycotina fungi.</title>
        <authorList>
            <person name="Reynolds N.K."/>
            <person name="Stajich J.E."/>
            <person name="Barry K."/>
            <person name="Grigoriev I.V."/>
            <person name="Crous P."/>
            <person name="Smith M.E."/>
        </authorList>
    </citation>
    <scope>NUCLEOTIDE SEQUENCE</scope>
    <source>
        <strain evidence="1">RSA 2271</strain>
    </source>
</reference>
<gene>
    <name evidence="1" type="ORF">EV182_002165</name>
</gene>
<name>A0ACC1HUQ2_9FUNG</name>
<protein>
    <submittedName>
        <fullName evidence="1">Uncharacterized protein</fullName>
    </submittedName>
</protein>
<dbReference type="EMBL" id="JAMZIH010000415">
    <property type="protein sequence ID" value="KAJ1679381.1"/>
    <property type="molecule type" value="Genomic_DNA"/>
</dbReference>
<accession>A0ACC1HUQ2</accession>
<sequence>MSTKNTQRTPPTDTRNNQLDIEKHSSCFRIFLELCSKRCKKCEQLNYHMLSCKKEGCFYKCLNDNKSIMTRYKLHHIARHAKHLDKRWGCPGFRCGIESLLSWIPVIGSFMGTILSVRYLMFIRAHFKDELPVWIWSQFLANIIIDWLVGLIPFAGFFADALYKANWKNYLLVFEHLQKQEISLNDFNPDDFSVKRRRGFFSRDVCTSHDLKIPPYVNNKSTSYSPRRKITAEHNPAYGPSNS</sequence>
<dbReference type="Proteomes" id="UP001145114">
    <property type="component" value="Unassembled WGS sequence"/>
</dbReference>
<evidence type="ECO:0000313" key="1">
    <source>
        <dbReference type="EMBL" id="KAJ1679381.1"/>
    </source>
</evidence>
<proteinExistence type="predicted"/>
<keyword evidence="2" id="KW-1185">Reference proteome</keyword>
<evidence type="ECO:0000313" key="2">
    <source>
        <dbReference type="Proteomes" id="UP001145114"/>
    </source>
</evidence>
<organism evidence="1 2">
    <name type="scientific">Spiromyces aspiralis</name>
    <dbReference type="NCBI Taxonomy" id="68401"/>
    <lineage>
        <taxon>Eukaryota</taxon>
        <taxon>Fungi</taxon>
        <taxon>Fungi incertae sedis</taxon>
        <taxon>Zoopagomycota</taxon>
        <taxon>Kickxellomycotina</taxon>
        <taxon>Kickxellomycetes</taxon>
        <taxon>Kickxellales</taxon>
        <taxon>Kickxellaceae</taxon>
        <taxon>Spiromyces</taxon>
    </lineage>
</organism>